<dbReference type="AlphaFoldDB" id="A0A844ZER6"/>
<keyword evidence="4" id="KW-1185">Reference proteome</keyword>
<comment type="caution">
    <text evidence="3">The sequence shown here is derived from an EMBL/GenBank/DDBJ whole genome shotgun (WGS) entry which is preliminary data.</text>
</comment>
<protein>
    <submittedName>
        <fullName evidence="3">PEPxxWA-CTERM sorting domain-containing protein</fullName>
    </submittedName>
</protein>
<dbReference type="Pfam" id="PF07589">
    <property type="entry name" value="PEP-CTERM"/>
    <property type="match status" value="1"/>
</dbReference>
<dbReference type="EMBL" id="WTYW01000001">
    <property type="protein sequence ID" value="MXO85732.1"/>
    <property type="molecule type" value="Genomic_DNA"/>
</dbReference>
<dbReference type="NCBIfam" id="NF035944">
    <property type="entry name" value="PEPxxWA-CTERM"/>
    <property type="match status" value="1"/>
</dbReference>
<sequence>MWASIRNRKWAVGAIAAIVLLAGALTLYNNNPFSSTSPLADDAAQADRSFVERVTDTINALIGRSPGERTEARLMKTKGGAIPALRRVPRPTQRALGKVFEEPVGPSRFVPEDQGLDPAIVLPPEDVLAQAAPSGAFPPVGGPGLGGAPIPIIPGGGGGGGVISPPGPGGPGGPGVPPIVNPPVPPVIPPVVPPAVPEPSTWAMLLLGMAAVGGMMRRRPRASTSGEATGSTNTSCGLSCAA</sequence>
<dbReference type="Proteomes" id="UP000433104">
    <property type="component" value="Unassembled WGS sequence"/>
</dbReference>
<dbReference type="InterPro" id="IPR013424">
    <property type="entry name" value="Ice-binding_C"/>
</dbReference>
<feature type="domain" description="Ice-binding protein C-terminal" evidence="2">
    <location>
        <begin position="195"/>
        <end position="219"/>
    </location>
</feature>
<evidence type="ECO:0000313" key="3">
    <source>
        <dbReference type="EMBL" id="MXO85732.1"/>
    </source>
</evidence>
<accession>A0A844ZER6</accession>
<feature type="compositionally biased region" description="Polar residues" evidence="1">
    <location>
        <begin position="222"/>
        <end position="242"/>
    </location>
</feature>
<evidence type="ECO:0000256" key="1">
    <source>
        <dbReference type="SAM" id="MobiDB-lite"/>
    </source>
</evidence>
<name>A0A844ZER6_9SPHN</name>
<organism evidence="3 4">
    <name type="scientific">Parapontixanthobacter aurantiacus</name>
    <dbReference type="NCBI Taxonomy" id="1463599"/>
    <lineage>
        <taxon>Bacteria</taxon>
        <taxon>Pseudomonadati</taxon>
        <taxon>Pseudomonadota</taxon>
        <taxon>Alphaproteobacteria</taxon>
        <taxon>Sphingomonadales</taxon>
        <taxon>Erythrobacteraceae</taxon>
        <taxon>Parapontixanthobacter</taxon>
    </lineage>
</organism>
<gene>
    <name evidence="3" type="ORF">GRI38_06765</name>
</gene>
<dbReference type="NCBIfam" id="TIGR02595">
    <property type="entry name" value="PEP_CTERM"/>
    <property type="match status" value="1"/>
</dbReference>
<evidence type="ECO:0000259" key="2">
    <source>
        <dbReference type="Pfam" id="PF07589"/>
    </source>
</evidence>
<evidence type="ECO:0000313" key="4">
    <source>
        <dbReference type="Proteomes" id="UP000433104"/>
    </source>
</evidence>
<feature type="region of interest" description="Disordered" evidence="1">
    <location>
        <begin position="217"/>
        <end position="242"/>
    </location>
</feature>
<reference evidence="3 4" key="1">
    <citation type="submission" date="2019-12" db="EMBL/GenBank/DDBJ databases">
        <title>Genomic-based taxomic classification of the family Erythrobacteraceae.</title>
        <authorList>
            <person name="Xu L."/>
        </authorList>
    </citation>
    <scope>NUCLEOTIDE SEQUENCE [LARGE SCALE GENOMIC DNA]</scope>
    <source>
        <strain evidence="3 4">MCCC 1A09962</strain>
    </source>
</reference>
<proteinExistence type="predicted"/>